<comment type="similarity">
    <text evidence="1">Belongs to the LysR transcriptional regulatory family.</text>
</comment>
<accession>A0A7L9GAQ8</accession>
<evidence type="ECO:0000259" key="6">
    <source>
        <dbReference type="PROSITE" id="PS50931"/>
    </source>
</evidence>
<dbReference type="KEGG" id="ptai:ICN73_16685"/>
<dbReference type="SUPFAM" id="SSF46785">
    <property type="entry name" value="Winged helix' DNA-binding domain"/>
    <property type="match status" value="1"/>
</dbReference>
<dbReference type="PROSITE" id="PS50931">
    <property type="entry name" value="HTH_LYSR"/>
    <property type="match status" value="1"/>
</dbReference>
<evidence type="ECO:0000256" key="2">
    <source>
        <dbReference type="ARBA" id="ARBA00023015"/>
    </source>
</evidence>
<keyword evidence="8" id="KW-1185">Reference proteome</keyword>
<dbReference type="InterPro" id="IPR058163">
    <property type="entry name" value="LysR-type_TF_proteobact-type"/>
</dbReference>
<dbReference type="GO" id="GO:0006351">
    <property type="term" value="P:DNA-templated transcription"/>
    <property type="evidence" value="ECO:0007669"/>
    <property type="project" value="TreeGrafter"/>
</dbReference>
<dbReference type="Gene3D" id="1.10.10.10">
    <property type="entry name" value="Winged helix-like DNA-binding domain superfamily/Winged helix DNA-binding domain"/>
    <property type="match status" value="1"/>
</dbReference>
<keyword evidence="4" id="KW-0010">Activator</keyword>
<dbReference type="CDD" id="cd08432">
    <property type="entry name" value="PBP2_GcdR_TrpI_HvrB_AmpR_like"/>
    <property type="match status" value="1"/>
</dbReference>
<organism evidence="7 8">
    <name type="scientific">Pseudomonas taiwanensis</name>
    <dbReference type="NCBI Taxonomy" id="470150"/>
    <lineage>
        <taxon>Bacteria</taxon>
        <taxon>Pseudomonadati</taxon>
        <taxon>Pseudomonadota</taxon>
        <taxon>Gammaproteobacteria</taxon>
        <taxon>Pseudomonadales</taxon>
        <taxon>Pseudomonadaceae</taxon>
        <taxon>Pseudomonas</taxon>
    </lineage>
</organism>
<dbReference type="Pfam" id="PF03466">
    <property type="entry name" value="LysR_substrate"/>
    <property type="match status" value="1"/>
</dbReference>
<evidence type="ECO:0000313" key="7">
    <source>
        <dbReference type="EMBL" id="QOJ89506.1"/>
    </source>
</evidence>
<dbReference type="RefSeq" id="WP_192907304.1">
    <property type="nucleotide sequence ID" value="NZ_CP062699.1"/>
</dbReference>
<dbReference type="Pfam" id="PF00126">
    <property type="entry name" value="HTH_1"/>
    <property type="match status" value="1"/>
</dbReference>
<dbReference type="InterPro" id="IPR036390">
    <property type="entry name" value="WH_DNA-bd_sf"/>
</dbReference>
<dbReference type="PANTHER" id="PTHR30537">
    <property type="entry name" value="HTH-TYPE TRANSCRIPTIONAL REGULATOR"/>
    <property type="match status" value="1"/>
</dbReference>
<dbReference type="PRINTS" id="PR00039">
    <property type="entry name" value="HTHLYSR"/>
</dbReference>
<feature type="domain" description="HTH lysR-type" evidence="6">
    <location>
        <begin position="6"/>
        <end position="63"/>
    </location>
</feature>
<dbReference type="AlphaFoldDB" id="A0A7L9GAQ8"/>
<dbReference type="PANTHER" id="PTHR30537:SF26">
    <property type="entry name" value="GLYCINE CLEAVAGE SYSTEM TRANSCRIPTIONAL ACTIVATOR"/>
    <property type="match status" value="1"/>
</dbReference>
<dbReference type="GO" id="GO:0009891">
    <property type="term" value="P:positive regulation of biosynthetic process"/>
    <property type="evidence" value="ECO:0007669"/>
    <property type="project" value="UniProtKB-ARBA"/>
</dbReference>
<evidence type="ECO:0000256" key="1">
    <source>
        <dbReference type="ARBA" id="ARBA00009437"/>
    </source>
</evidence>
<dbReference type="GO" id="GO:0043565">
    <property type="term" value="F:sequence-specific DNA binding"/>
    <property type="evidence" value="ECO:0007669"/>
    <property type="project" value="TreeGrafter"/>
</dbReference>
<dbReference type="GO" id="GO:0003700">
    <property type="term" value="F:DNA-binding transcription factor activity"/>
    <property type="evidence" value="ECO:0007669"/>
    <property type="project" value="InterPro"/>
</dbReference>
<proteinExistence type="inferred from homology"/>
<keyword evidence="3" id="KW-0238">DNA-binding</keyword>
<dbReference type="Gene3D" id="3.40.190.10">
    <property type="entry name" value="Periplasmic binding protein-like II"/>
    <property type="match status" value="2"/>
</dbReference>
<dbReference type="EMBL" id="CP062699">
    <property type="protein sequence ID" value="QOJ89506.1"/>
    <property type="molecule type" value="Genomic_DNA"/>
</dbReference>
<gene>
    <name evidence="7" type="ORF">ICN73_16685</name>
</gene>
<evidence type="ECO:0000256" key="3">
    <source>
        <dbReference type="ARBA" id="ARBA00023125"/>
    </source>
</evidence>
<keyword evidence="2" id="KW-0805">Transcription regulation</keyword>
<evidence type="ECO:0000313" key="8">
    <source>
        <dbReference type="Proteomes" id="UP000593847"/>
    </source>
</evidence>
<dbReference type="SUPFAM" id="SSF53850">
    <property type="entry name" value="Periplasmic binding protein-like II"/>
    <property type="match status" value="1"/>
</dbReference>
<dbReference type="InterPro" id="IPR000847">
    <property type="entry name" value="LysR_HTH_N"/>
</dbReference>
<dbReference type="Proteomes" id="UP000593847">
    <property type="component" value="Chromosome"/>
</dbReference>
<dbReference type="InterPro" id="IPR005119">
    <property type="entry name" value="LysR_subst-bd"/>
</dbReference>
<name>A0A7L9GAQ8_9PSED</name>
<keyword evidence="5" id="KW-0804">Transcription</keyword>
<reference evidence="7" key="1">
    <citation type="submission" date="2020-09" db="EMBL/GenBank/DDBJ databases">
        <title>Complete genome sequence of Pseudomonas taiwanensis CC, a plant growth-promoting and biotite-weathering strain.</title>
        <authorList>
            <person name="Cheng C."/>
        </authorList>
    </citation>
    <scope>NUCLEOTIDE SEQUENCE [LARGE SCALE GENOMIC DNA]</scope>
    <source>
        <strain evidence="7">WRS8</strain>
    </source>
</reference>
<dbReference type="InterPro" id="IPR036388">
    <property type="entry name" value="WH-like_DNA-bd_sf"/>
</dbReference>
<sequence length="305" mass="34150">MRRFLPSLSALQAFEAAARHLSFTRAAEDLQITQSGVSRQISNLEKQLGVELFQRAGSRLILTDAGKKYLRDVDVMLNQLEEMTIDIVRGRKADSSLKIAGNPTFLSRWLAPRLKGFVKSAPGVPIEISPVSTDIDFQTCVTDIVIIRGAGAWAAARSVELFPEELVVVASPDLISPMQKLNFLDFSQIPTLQNSTRPSLWLQWLRASRTEHSGLIQGVRFPQSDMLINAAISGLGLAVVPIHYVRDELESGRLHLPFGAGVRSSDSYWIVFPERKMHNHHALIFRDWLTHQVRKEFGMPPVMTE</sequence>
<dbReference type="FunFam" id="1.10.10.10:FF:000038">
    <property type="entry name" value="Glycine cleavage system transcriptional activator"/>
    <property type="match status" value="1"/>
</dbReference>
<evidence type="ECO:0000256" key="5">
    <source>
        <dbReference type="ARBA" id="ARBA00023163"/>
    </source>
</evidence>
<evidence type="ECO:0000256" key="4">
    <source>
        <dbReference type="ARBA" id="ARBA00023159"/>
    </source>
</evidence>
<protein>
    <submittedName>
        <fullName evidence="7">LysR family transcriptional regulator</fullName>
    </submittedName>
</protein>